<proteinExistence type="predicted"/>
<keyword evidence="3" id="KW-1185">Reference proteome</keyword>
<dbReference type="EMBL" id="CP026309">
    <property type="protein sequence ID" value="AUV81464.1"/>
    <property type="molecule type" value="Genomic_DNA"/>
</dbReference>
<dbReference type="GeneID" id="35591858"/>
<feature type="transmembrane region" description="Helical" evidence="1">
    <location>
        <begin position="6"/>
        <end position="26"/>
    </location>
</feature>
<dbReference type="Pfam" id="PF26119">
    <property type="entry name" value="DUF8036"/>
    <property type="match status" value="1"/>
</dbReference>
<keyword evidence="1" id="KW-0472">Membrane</keyword>
<protein>
    <submittedName>
        <fullName evidence="2">Uncharacterized protein</fullName>
    </submittedName>
</protein>
<dbReference type="KEGG" id="srub:C2R22_07170"/>
<dbReference type="AlphaFoldDB" id="A0A2I8VHV0"/>
<accession>A0A2I8VHV0</accession>
<keyword evidence="1" id="KW-1133">Transmembrane helix</keyword>
<gene>
    <name evidence="2" type="ORF">C2R22_07170</name>
</gene>
<keyword evidence="1" id="KW-0812">Transmembrane</keyword>
<evidence type="ECO:0000313" key="3">
    <source>
        <dbReference type="Proteomes" id="UP000236584"/>
    </source>
</evidence>
<name>A0A2I8VHV0_9EURY</name>
<feature type="transmembrane region" description="Helical" evidence="1">
    <location>
        <begin position="78"/>
        <end position="100"/>
    </location>
</feature>
<evidence type="ECO:0000313" key="2">
    <source>
        <dbReference type="EMBL" id="AUV81464.1"/>
    </source>
</evidence>
<reference evidence="2 3" key="1">
    <citation type="submission" date="2018-01" db="EMBL/GenBank/DDBJ databases">
        <title>Complete genome sequence of Salinigranum rubrum GX10T, an extremely halophilic archaeon isolated from a marine solar saltern.</title>
        <authorList>
            <person name="Han S."/>
        </authorList>
    </citation>
    <scope>NUCLEOTIDE SEQUENCE [LARGE SCALE GENOMIC DNA]</scope>
    <source>
        <strain evidence="2 3">GX10</strain>
    </source>
</reference>
<dbReference type="RefSeq" id="WP_103425152.1">
    <property type="nucleotide sequence ID" value="NZ_CP026309.1"/>
</dbReference>
<organism evidence="2 3">
    <name type="scientific">Salinigranum rubrum</name>
    <dbReference type="NCBI Taxonomy" id="755307"/>
    <lineage>
        <taxon>Archaea</taxon>
        <taxon>Methanobacteriati</taxon>
        <taxon>Methanobacteriota</taxon>
        <taxon>Stenosarchaea group</taxon>
        <taxon>Halobacteria</taxon>
        <taxon>Halobacteriales</taxon>
        <taxon>Haloferacaceae</taxon>
        <taxon>Salinigranum</taxon>
    </lineage>
</organism>
<dbReference type="Proteomes" id="UP000236584">
    <property type="component" value="Chromosome"/>
</dbReference>
<evidence type="ECO:0000256" key="1">
    <source>
        <dbReference type="SAM" id="Phobius"/>
    </source>
</evidence>
<feature type="transmembrane region" description="Helical" evidence="1">
    <location>
        <begin position="38"/>
        <end position="58"/>
    </location>
</feature>
<sequence>MSLWFDVVRVAAGINVLLLAVLLFVWGRNYLDFRSKHALGLMVFAVFLLLENLSGLYIFMIDPQLSVWFSNPNNVPDIAWRGMMFLHVLETVGIGFLVWITMD</sequence>
<dbReference type="InterPro" id="IPR058349">
    <property type="entry name" value="DUF8036"/>
</dbReference>
<dbReference type="OrthoDB" id="205211at2157"/>